<accession>A0A450U6T1</accession>
<proteinExistence type="predicted"/>
<protein>
    <recommendedName>
        <fullName evidence="3">Sodium:solute symporter family protein</fullName>
    </recommendedName>
</protein>
<dbReference type="EMBL" id="CAADFH010000001">
    <property type="protein sequence ID" value="VFJ87347.1"/>
    <property type="molecule type" value="Genomic_DNA"/>
</dbReference>
<evidence type="ECO:0000256" key="1">
    <source>
        <dbReference type="SAM" id="Phobius"/>
    </source>
</evidence>
<feature type="transmembrane region" description="Helical" evidence="1">
    <location>
        <begin position="217"/>
        <end position="233"/>
    </location>
</feature>
<sequence>MSTWQNLTAVSEQEKGIRNTLIGGAIKIMVAPGLIGTIFGMSLAHSEGVTDTNILSKVLDVLMSVPTIPGALLLTFILVVFFAATLSTLDGQLLASTKALIFDVFHIRKARNYLLDSDDAPNDPKVFQLSDLAMVLVTMVIGVITYAFHVGTLSLFDMVYIAVIGQTSLVLATIFMLIGKDENYHAMSGITAALFGGCLAVSMNILEIKTILGIDSWLNIAPIAAMVFSIIGIRRGGKQ</sequence>
<feature type="transmembrane region" description="Helical" evidence="1">
    <location>
        <begin position="186"/>
        <end position="205"/>
    </location>
</feature>
<feature type="transmembrane region" description="Helical" evidence="1">
    <location>
        <begin position="158"/>
        <end position="179"/>
    </location>
</feature>
<dbReference type="InterPro" id="IPR038377">
    <property type="entry name" value="Na/Glc_symporter_sf"/>
</dbReference>
<keyword evidence="1" id="KW-0812">Transmembrane</keyword>
<organism evidence="2">
    <name type="scientific">Candidatus Kentrum sp. LFY</name>
    <dbReference type="NCBI Taxonomy" id="2126342"/>
    <lineage>
        <taxon>Bacteria</taxon>
        <taxon>Pseudomonadati</taxon>
        <taxon>Pseudomonadota</taxon>
        <taxon>Gammaproteobacteria</taxon>
        <taxon>Candidatus Kentrum</taxon>
    </lineage>
</organism>
<name>A0A450U6T1_9GAMM</name>
<keyword evidence="1" id="KW-1133">Transmembrane helix</keyword>
<feature type="transmembrane region" description="Helical" evidence="1">
    <location>
        <begin position="61"/>
        <end position="84"/>
    </location>
</feature>
<reference evidence="2" key="1">
    <citation type="submission" date="2019-02" db="EMBL/GenBank/DDBJ databases">
        <authorList>
            <person name="Gruber-Vodicka R. H."/>
            <person name="Seah K. B. B."/>
        </authorList>
    </citation>
    <scope>NUCLEOTIDE SEQUENCE</scope>
    <source>
        <strain evidence="2">BECK_M6</strain>
    </source>
</reference>
<gene>
    <name evidence="2" type="ORF">BECKLFY1418A_GA0070994_100175</name>
</gene>
<keyword evidence="1" id="KW-0472">Membrane</keyword>
<dbReference type="AlphaFoldDB" id="A0A450U6T1"/>
<evidence type="ECO:0000313" key="2">
    <source>
        <dbReference type="EMBL" id="VFJ87347.1"/>
    </source>
</evidence>
<dbReference type="Gene3D" id="1.20.1730.10">
    <property type="entry name" value="Sodium/glucose cotransporter"/>
    <property type="match status" value="1"/>
</dbReference>
<feature type="transmembrane region" description="Helical" evidence="1">
    <location>
        <begin position="21"/>
        <end position="41"/>
    </location>
</feature>
<evidence type="ECO:0008006" key="3">
    <source>
        <dbReference type="Google" id="ProtNLM"/>
    </source>
</evidence>
<feature type="transmembrane region" description="Helical" evidence="1">
    <location>
        <begin position="132"/>
        <end position="152"/>
    </location>
</feature>